<feature type="domain" description="GmrSD restriction endonucleases C-terminal" evidence="1">
    <location>
        <begin position="124"/>
        <end position="218"/>
    </location>
</feature>
<comment type="caution">
    <text evidence="2">The sequence shown here is derived from an EMBL/GenBank/DDBJ whole genome shotgun (WGS) entry which is preliminary data.</text>
</comment>
<dbReference type="Pfam" id="PF07510">
    <property type="entry name" value="GmrSD_C"/>
    <property type="match status" value="1"/>
</dbReference>
<dbReference type="EMBL" id="RBXO01000001">
    <property type="protein sequence ID" value="RKT52992.1"/>
    <property type="molecule type" value="Genomic_DNA"/>
</dbReference>
<sequence>MGAMSRKRSTTWASVAVLILLVAIGYYLTRHQESTPPGQAPSATGLPPGRDAAARLAALTIAPEGRMTGYSRDRFPHWSAQGDSCDTREVVLQRQGTDVRRDAACKATSGTWVSAYDGVTITEAGKLDIDHTVALAEAWRSGADKWTDEQRQKFANDLGGAQLVAVSATSNRAKGDQDPAKWKPPLESYWCTYADNWISVKTAYGLTVDQAEHDALAAMIARCPA</sequence>
<protein>
    <submittedName>
        <fullName evidence="2">Uncharacterized protein DUF1524</fullName>
    </submittedName>
</protein>
<dbReference type="AlphaFoldDB" id="A0A495VUI2"/>
<dbReference type="PANTHER" id="PTHR24094">
    <property type="entry name" value="SECRETED PROTEIN"/>
    <property type="match status" value="1"/>
</dbReference>
<organism evidence="2 3">
    <name type="scientific">Saccharothrix australiensis</name>
    <dbReference type="NCBI Taxonomy" id="2072"/>
    <lineage>
        <taxon>Bacteria</taxon>
        <taxon>Bacillati</taxon>
        <taxon>Actinomycetota</taxon>
        <taxon>Actinomycetes</taxon>
        <taxon>Pseudonocardiales</taxon>
        <taxon>Pseudonocardiaceae</taxon>
        <taxon>Saccharothrix</taxon>
    </lineage>
</organism>
<reference evidence="2 3" key="1">
    <citation type="submission" date="2018-10" db="EMBL/GenBank/DDBJ databases">
        <title>Sequencing the genomes of 1000 actinobacteria strains.</title>
        <authorList>
            <person name="Klenk H.-P."/>
        </authorList>
    </citation>
    <scope>NUCLEOTIDE SEQUENCE [LARGE SCALE GENOMIC DNA]</scope>
    <source>
        <strain evidence="2 3">DSM 43800</strain>
    </source>
</reference>
<dbReference type="InterPro" id="IPR011089">
    <property type="entry name" value="GmrSD_C"/>
</dbReference>
<dbReference type="PANTHER" id="PTHR24094:SF15">
    <property type="entry name" value="AMP-DEPENDENT SYNTHETASE_LIGASE DOMAIN-CONTAINING PROTEIN-RELATED"/>
    <property type="match status" value="1"/>
</dbReference>
<gene>
    <name evidence="2" type="ORF">C8E97_1535</name>
</gene>
<accession>A0A495VUI2</accession>
<name>A0A495VUI2_9PSEU</name>
<evidence type="ECO:0000259" key="1">
    <source>
        <dbReference type="Pfam" id="PF07510"/>
    </source>
</evidence>
<dbReference type="Proteomes" id="UP000282084">
    <property type="component" value="Unassembled WGS sequence"/>
</dbReference>
<evidence type="ECO:0000313" key="3">
    <source>
        <dbReference type="Proteomes" id="UP000282084"/>
    </source>
</evidence>
<keyword evidence="3" id="KW-1185">Reference proteome</keyword>
<proteinExistence type="predicted"/>
<evidence type="ECO:0000313" key="2">
    <source>
        <dbReference type="EMBL" id="RKT52992.1"/>
    </source>
</evidence>